<evidence type="ECO:0000259" key="6">
    <source>
        <dbReference type="Pfam" id="PF08281"/>
    </source>
</evidence>
<reference evidence="8" key="1">
    <citation type="journal article" date="2019" name="Int. J. Syst. Evol. Microbiol.">
        <title>The Global Catalogue of Microorganisms (GCM) 10K type strain sequencing project: providing services to taxonomists for standard genome sequencing and annotation.</title>
        <authorList>
            <consortium name="The Broad Institute Genomics Platform"/>
            <consortium name="The Broad Institute Genome Sequencing Center for Infectious Disease"/>
            <person name="Wu L."/>
            <person name="Ma J."/>
        </authorList>
    </citation>
    <scope>NUCLEOTIDE SEQUENCE [LARGE SCALE GENOMIC DNA]</scope>
    <source>
        <strain evidence="8">KCTC 42083</strain>
    </source>
</reference>
<dbReference type="PANTHER" id="PTHR43133">
    <property type="entry name" value="RNA POLYMERASE ECF-TYPE SIGMA FACTO"/>
    <property type="match status" value="1"/>
</dbReference>
<dbReference type="RefSeq" id="WP_189393068.1">
    <property type="nucleotide sequence ID" value="NZ_BMZN01000004.1"/>
</dbReference>
<keyword evidence="2" id="KW-0805">Transcription regulation</keyword>
<feature type="domain" description="RNA polymerase sigma-70 region 2" evidence="5">
    <location>
        <begin position="16"/>
        <end position="71"/>
    </location>
</feature>
<dbReference type="GO" id="GO:0003677">
    <property type="term" value="F:DNA binding"/>
    <property type="evidence" value="ECO:0007669"/>
    <property type="project" value="InterPro"/>
</dbReference>
<dbReference type="NCBIfam" id="TIGR02937">
    <property type="entry name" value="sigma70-ECF"/>
    <property type="match status" value="1"/>
</dbReference>
<dbReference type="Gene3D" id="1.10.10.10">
    <property type="entry name" value="Winged helix-like DNA-binding domain superfamily/Winged helix DNA-binding domain"/>
    <property type="match status" value="1"/>
</dbReference>
<dbReference type="Proteomes" id="UP000608923">
    <property type="component" value="Unassembled WGS sequence"/>
</dbReference>
<evidence type="ECO:0000256" key="2">
    <source>
        <dbReference type="ARBA" id="ARBA00023015"/>
    </source>
</evidence>
<keyword evidence="3" id="KW-0731">Sigma factor</keyword>
<evidence type="ECO:0000313" key="8">
    <source>
        <dbReference type="Proteomes" id="UP000608923"/>
    </source>
</evidence>
<dbReference type="InterPro" id="IPR014284">
    <property type="entry name" value="RNA_pol_sigma-70_dom"/>
</dbReference>
<protein>
    <submittedName>
        <fullName evidence="7">RNA polymerase sigma factor</fullName>
    </submittedName>
</protein>
<dbReference type="GO" id="GO:0006352">
    <property type="term" value="P:DNA-templated transcription initiation"/>
    <property type="evidence" value="ECO:0007669"/>
    <property type="project" value="InterPro"/>
</dbReference>
<keyword evidence="8" id="KW-1185">Reference proteome</keyword>
<evidence type="ECO:0000313" key="7">
    <source>
        <dbReference type="EMBL" id="GHC53150.1"/>
    </source>
</evidence>
<dbReference type="SUPFAM" id="SSF88659">
    <property type="entry name" value="Sigma3 and sigma4 domains of RNA polymerase sigma factors"/>
    <property type="match status" value="1"/>
</dbReference>
<evidence type="ECO:0000259" key="5">
    <source>
        <dbReference type="Pfam" id="PF04542"/>
    </source>
</evidence>
<dbReference type="GO" id="GO:0016987">
    <property type="term" value="F:sigma factor activity"/>
    <property type="evidence" value="ECO:0007669"/>
    <property type="project" value="UniProtKB-KW"/>
</dbReference>
<dbReference type="Pfam" id="PF08281">
    <property type="entry name" value="Sigma70_r4_2"/>
    <property type="match status" value="1"/>
</dbReference>
<dbReference type="InterPro" id="IPR013249">
    <property type="entry name" value="RNA_pol_sigma70_r4_t2"/>
</dbReference>
<gene>
    <name evidence="7" type="primary">fpvI</name>
    <name evidence="7" type="ORF">GCM10010096_26780</name>
</gene>
<proteinExistence type="inferred from homology"/>
<dbReference type="AlphaFoldDB" id="A0A8H9IIW0"/>
<dbReference type="CDD" id="cd06171">
    <property type="entry name" value="Sigma70_r4"/>
    <property type="match status" value="1"/>
</dbReference>
<dbReference type="Pfam" id="PF04542">
    <property type="entry name" value="Sigma70_r2"/>
    <property type="match status" value="1"/>
</dbReference>
<name>A0A8H9IIW0_9BURK</name>
<dbReference type="InterPro" id="IPR013324">
    <property type="entry name" value="RNA_pol_sigma_r3/r4-like"/>
</dbReference>
<dbReference type="EMBL" id="BMZN01000004">
    <property type="protein sequence ID" value="GHC53150.1"/>
    <property type="molecule type" value="Genomic_DNA"/>
</dbReference>
<evidence type="ECO:0000256" key="3">
    <source>
        <dbReference type="ARBA" id="ARBA00023082"/>
    </source>
</evidence>
<dbReference type="PANTHER" id="PTHR43133:SF63">
    <property type="entry name" value="RNA POLYMERASE SIGMA FACTOR FECI-RELATED"/>
    <property type="match status" value="1"/>
</dbReference>
<dbReference type="InterPro" id="IPR036388">
    <property type="entry name" value="WH-like_DNA-bd_sf"/>
</dbReference>
<dbReference type="InterPro" id="IPR013325">
    <property type="entry name" value="RNA_pol_sigma_r2"/>
</dbReference>
<comment type="caution">
    <text evidence="7">The sequence shown here is derived from an EMBL/GenBank/DDBJ whole genome shotgun (WGS) entry which is preliminary data.</text>
</comment>
<dbReference type="InterPro" id="IPR007627">
    <property type="entry name" value="RNA_pol_sigma70_r2"/>
</dbReference>
<accession>A0A8H9IIW0</accession>
<evidence type="ECO:0000256" key="1">
    <source>
        <dbReference type="ARBA" id="ARBA00010641"/>
    </source>
</evidence>
<feature type="domain" description="RNA polymerase sigma factor 70 region 4 type 2" evidence="6">
    <location>
        <begin position="113"/>
        <end position="163"/>
    </location>
</feature>
<dbReference type="InterPro" id="IPR039425">
    <property type="entry name" value="RNA_pol_sigma-70-like"/>
</dbReference>
<organism evidence="7 8">
    <name type="scientific">Alcaligenes pakistanensis</name>
    <dbReference type="NCBI Taxonomy" id="1482717"/>
    <lineage>
        <taxon>Bacteria</taxon>
        <taxon>Pseudomonadati</taxon>
        <taxon>Pseudomonadota</taxon>
        <taxon>Betaproteobacteria</taxon>
        <taxon>Burkholderiales</taxon>
        <taxon>Alcaligenaceae</taxon>
        <taxon>Alcaligenes</taxon>
    </lineage>
</organism>
<comment type="similarity">
    <text evidence="1">Belongs to the sigma-70 factor family. ECF subfamily.</text>
</comment>
<evidence type="ECO:0000256" key="4">
    <source>
        <dbReference type="ARBA" id="ARBA00023163"/>
    </source>
</evidence>
<keyword evidence="4" id="KW-0804">Transcription</keyword>
<dbReference type="SUPFAM" id="SSF88946">
    <property type="entry name" value="Sigma2 domain of RNA polymerase sigma factors"/>
    <property type="match status" value="1"/>
</dbReference>
<sequence length="188" mass="21692">MSTRDELLEQAYLKLRLPLFRFLKRKLGNDADAEDVTQESFARWSASRNTQAPDNTKAYLTQIAINIMRETGNKQSRGPVVLSLDDETQDNEAPSTLSASNPEQRTEHLQCLNRIEQALQELPELQREAFSLHRFDHLTYEQIALKLNISRALVSRYISRTVAYCRLRMDYSVEHALSMLSSKETDDE</sequence>
<dbReference type="Gene3D" id="1.10.1740.10">
    <property type="match status" value="1"/>
</dbReference>